<dbReference type="EMBL" id="PVNL01000108">
    <property type="protein sequence ID" value="PRQ03220.1"/>
    <property type="molecule type" value="Genomic_DNA"/>
</dbReference>
<comment type="caution">
    <text evidence="2">The sequence shown here is derived from an EMBL/GenBank/DDBJ whole genome shotgun (WGS) entry which is preliminary data.</text>
</comment>
<protein>
    <recommendedName>
        <fullName evidence="4">N-acetylmuramoyl-L-alanine amidase domain-containing protein</fullName>
    </recommendedName>
</protein>
<evidence type="ECO:0000313" key="3">
    <source>
        <dbReference type="Proteomes" id="UP000238823"/>
    </source>
</evidence>
<evidence type="ECO:0008006" key="4">
    <source>
        <dbReference type="Google" id="ProtNLM"/>
    </source>
</evidence>
<dbReference type="SUPFAM" id="SSF55846">
    <property type="entry name" value="N-acetylmuramoyl-L-alanine amidase-like"/>
    <property type="match status" value="1"/>
</dbReference>
<dbReference type="OrthoDB" id="9794842at2"/>
<sequence>MPTVDEELERIRRLLEGAHERGLVGALGDEDKVEGHHNPGAHGAGELEPDDEGMLFVESFRNVTSVPRGFTRGRNRPRPLSLVTTVVIHQTAVGGGFGLSARLLARHQGQAFSARQDRYRDTPYHGVYSPIDRASVVQWPAWVHSFHGNGANDYSVGWAYDGKLPGDVLDLHGARSALRHFVTAMREVGVGLRYVEAHRQHSNQRGGDPGAGIWSLVVRPLLDELGLEERADHTTGSGLKLPSDWRRA</sequence>
<accession>A0A2S9YDM7</accession>
<organism evidence="2 3">
    <name type="scientific">Enhygromyxa salina</name>
    <dbReference type="NCBI Taxonomy" id="215803"/>
    <lineage>
        <taxon>Bacteria</taxon>
        <taxon>Pseudomonadati</taxon>
        <taxon>Myxococcota</taxon>
        <taxon>Polyangia</taxon>
        <taxon>Nannocystales</taxon>
        <taxon>Nannocystaceae</taxon>
        <taxon>Enhygromyxa</taxon>
    </lineage>
</organism>
<name>A0A2S9YDM7_9BACT</name>
<dbReference type="GO" id="GO:0008745">
    <property type="term" value="F:N-acetylmuramoyl-L-alanine amidase activity"/>
    <property type="evidence" value="ECO:0007669"/>
    <property type="project" value="InterPro"/>
</dbReference>
<evidence type="ECO:0000313" key="2">
    <source>
        <dbReference type="EMBL" id="PRQ03220.1"/>
    </source>
</evidence>
<dbReference type="GO" id="GO:0009253">
    <property type="term" value="P:peptidoglycan catabolic process"/>
    <property type="evidence" value="ECO:0007669"/>
    <property type="project" value="InterPro"/>
</dbReference>
<proteinExistence type="predicted"/>
<evidence type="ECO:0000256" key="1">
    <source>
        <dbReference type="SAM" id="MobiDB-lite"/>
    </source>
</evidence>
<dbReference type="InterPro" id="IPR036505">
    <property type="entry name" value="Amidase/PGRP_sf"/>
</dbReference>
<feature type="region of interest" description="Disordered" evidence="1">
    <location>
        <begin position="25"/>
        <end position="49"/>
    </location>
</feature>
<reference evidence="2 3" key="1">
    <citation type="submission" date="2018-03" db="EMBL/GenBank/DDBJ databases">
        <title>Draft Genome Sequences of the Obligatory Marine Myxobacteria Enhygromyxa salina SWB007.</title>
        <authorList>
            <person name="Poehlein A."/>
            <person name="Moghaddam J.A."/>
            <person name="Harms H."/>
            <person name="Alanjari M."/>
            <person name="Koenig G.M."/>
            <person name="Daniel R."/>
            <person name="Schaeberle T.F."/>
        </authorList>
    </citation>
    <scope>NUCLEOTIDE SEQUENCE [LARGE SCALE GENOMIC DNA]</scope>
    <source>
        <strain evidence="2 3">SWB007</strain>
    </source>
</reference>
<dbReference type="AlphaFoldDB" id="A0A2S9YDM7"/>
<dbReference type="Proteomes" id="UP000238823">
    <property type="component" value="Unassembled WGS sequence"/>
</dbReference>
<gene>
    <name evidence="2" type="ORF">ENSA7_52970</name>
</gene>
<dbReference type="RefSeq" id="WP_106092186.1">
    <property type="nucleotide sequence ID" value="NZ_PVNL01000108.1"/>
</dbReference>